<name>A0ABU7AA28_9TELE</name>
<comment type="caution">
    <text evidence="1">The sequence shown here is derived from an EMBL/GenBank/DDBJ whole genome shotgun (WGS) entry which is preliminary data.</text>
</comment>
<accession>A0ABU7AA28</accession>
<keyword evidence="2" id="KW-1185">Reference proteome</keyword>
<evidence type="ECO:0000313" key="2">
    <source>
        <dbReference type="Proteomes" id="UP001345963"/>
    </source>
</evidence>
<gene>
    <name evidence="1" type="ORF">ATANTOWER_008811</name>
</gene>
<sequence>MANVEKLTPTAGFKTQTIIKAKPGCLDLPAGRNMKSKCKAFNQKLLHSVAMVLRCHGVAMGTLRVTRDEVTSR</sequence>
<protein>
    <submittedName>
        <fullName evidence="1">Uncharacterized protein</fullName>
    </submittedName>
</protein>
<dbReference type="EMBL" id="JAHUTI010010042">
    <property type="protein sequence ID" value="MED6234934.1"/>
    <property type="molecule type" value="Genomic_DNA"/>
</dbReference>
<reference evidence="1 2" key="1">
    <citation type="submission" date="2021-07" db="EMBL/GenBank/DDBJ databases">
        <authorList>
            <person name="Palmer J.M."/>
        </authorList>
    </citation>
    <scope>NUCLEOTIDE SEQUENCE [LARGE SCALE GENOMIC DNA]</scope>
    <source>
        <strain evidence="1 2">AT_MEX2019</strain>
        <tissue evidence="1">Muscle</tissue>
    </source>
</reference>
<dbReference type="Proteomes" id="UP001345963">
    <property type="component" value="Unassembled WGS sequence"/>
</dbReference>
<proteinExistence type="predicted"/>
<organism evidence="1 2">
    <name type="scientific">Ataeniobius toweri</name>
    <dbReference type="NCBI Taxonomy" id="208326"/>
    <lineage>
        <taxon>Eukaryota</taxon>
        <taxon>Metazoa</taxon>
        <taxon>Chordata</taxon>
        <taxon>Craniata</taxon>
        <taxon>Vertebrata</taxon>
        <taxon>Euteleostomi</taxon>
        <taxon>Actinopterygii</taxon>
        <taxon>Neopterygii</taxon>
        <taxon>Teleostei</taxon>
        <taxon>Neoteleostei</taxon>
        <taxon>Acanthomorphata</taxon>
        <taxon>Ovalentaria</taxon>
        <taxon>Atherinomorphae</taxon>
        <taxon>Cyprinodontiformes</taxon>
        <taxon>Goodeidae</taxon>
        <taxon>Ataeniobius</taxon>
    </lineage>
</organism>
<evidence type="ECO:0000313" key="1">
    <source>
        <dbReference type="EMBL" id="MED6234934.1"/>
    </source>
</evidence>